<accession>A0AAE3LP13</accession>
<evidence type="ECO:0000313" key="1">
    <source>
        <dbReference type="EMBL" id="MCU7693045.1"/>
    </source>
</evidence>
<proteinExistence type="predicted"/>
<dbReference type="AlphaFoldDB" id="A0AAE3LP13"/>
<comment type="caution">
    <text evidence="1">The sequence shown here is derived from an EMBL/GenBank/DDBJ whole genome shotgun (WGS) entry which is preliminary data.</text>
</comment>
<protein>
    <submittedName>
        <fullName evidence="1">Uncharacterized protein</fullName>
    </submittedName>
</protein>
<reference evidence="1" key="1">
    <citation type="submission" date="2022-10" db="EMBL/GenBank/DDBJ databases">
        <authorList>
            <person name="Kim H.S."/>
            <person name="Kim J.-S."/>
            <person name="Suh M.K."/>
            <person name="Eom M.K."/>
            <person name="Lee J.-S."/>
        </authorList>
    </citation>
    <scope>NUCLEOTIDE SEQUENCE</scope>
    <source>
        <strain evidence="1">LIP-5</strain>
    </source>
</reference>
<dbReference type="Proteomes" id="UP001209317">
    <property type="component" value="Unassembled WGS sequence"/>
</dbReference>
<name>A0AAE3LP13_9BACT</name>
<organism evidence="1 2">
    <name type="scientific">Haoranjiania flava</name>
    <dbReference type="NCBI Taxonomy" id="1856322"/>
    <lineage>
        <taxon>Bacteria</taxon>
        <taxon>Pseudomonadati</taxon>
        <taxon>Bacteroidota</taxon>
        <taxon>Chitinophagia</taxon>
        <taxon>Chitinophagales</taxon>
        <taxon>Chitinophagaceae</taxon>
        <taxon>Haoranjiania</taxon>
    </lineage>
</organism>
<keyword evidence="2" id="KW-1185">Reference proteome</keyword>
<dbReference type="RefSeq" id="WP_263036533.1">
    <property type="nucleotide sequence ID" value="NZ_JAOTPL010000001.1"/>
</dbReference>
<dbReference type="EMBL" id="JAOTPL010000001">
    <property type="protein sequence ID" value="MCU7693045.1"/>
    <property type="molecule type" value="Genomic_DNA"/>
</dbReference>
<gene>
    <name evidence="1" type="ORF">OD355_00790</name>
</gene>
<evidence type="ECO:0000313" key="2">
    <source>
        <dbReference type="Proteomes" id="UP001209317"/>
    </source>
</evidence>
<sequence length="79" mass="9022">MADLTYLNSYLKNIFMKPKFCVLVLMLLFIQCISLAQTTNLQLSSNNGNQSYVQAFVKASENLQESRIPYGMLYNKVFG</sequence>